<gene>
    <name evidence="1" type="ORF">C5L39_04240</name>
</gene>
<dbReference type="OrthoDB" id="4414464at2"/>
<evidence type="ECO:0000313" key="1">
    <source>
        <dbReference type="EMBL" id="RNE49566.1"/>
    </source>
</evidence>
<dbReference type="Proteomes" id="UP000266975">
    <property type="component" value="Unassembled WGS sequence"/>
</dbReference>
<dbReference type="AlphaFoldDB" id="A0A3M8K8W4"/>
<accession>A0A3M8K8W4</accession>
<proteinExistence type="predicted"/>
<evidence type="ECO:0000313" key="2">
    <source>
        <dbReference type="Proteomes" id="UP000266975"/>
    </source>
</evidence>
<dbReference type="EMBL" id="PTJO01000003">
    <property type="protein sequence ID" value="RNE49566.1"/>
    <property type="molecule type" value="Genomic_DNA"/>
</dbReference>
<comment type="caution">
    <text evidence="1">The sequence shown here is derived from an EMBL/GenBank/DDBJ whole genome shotgun (WGS) entry which is preliminary data.</text>
</comment>
<dbReference type="RefSeq" id="WP_123047612.1">
    <property type="nucleotide sequence ID" value="NZ_PTJO01000003.1"/>
</dbReference>
<sequence length="147" mass="15864">MTTFAPSLSRWLSAADSSALLDPWDTPDDLSHASIEDAVCNTDVARTAVLTVTGMPRELRSRVEAAMSVCVPSESQLSIPGTNPLTADWFTSWCRDRSSEAEGHNASVLIGCRQVLTGEAAELELFNQVVSDLAQTHGFIAEVRIVD</sequence>
<name>A0A3M8K8W4_9CORY</name>
<keyword evidence="2" id="KW-1185">Reference proteome</keyword>
<organism evidence="1 2">
    <name type="scientific">Corynebacterium alimapuense</name>
    <dbReference type="NCBI Taxonomy" id="1576874"/>
    <lineage>
        <taxon>Bacteria</taxon>
        <taxon>Bacillati</taxon>
        <taxon>Actinomycetota</taxon>
        <taxon>Actinomycetes</taxon>
        <taxon>Mycobacteriales</taxon>
        <taxon>Corynebacteriaceae</taxon>
        <taxon>Corynebacterium</taxon>
    </lineage>
</organism>
<reference evidence="1 2" key="1">
    <citation type="submission" date="2018-02" db="EMBL/GenBank/DDBJ databases">
        <title>Corynebacterium alimpuense sp. nov., a marine obligate actinomycete isolated from sediments of Valparaiso bay, Chile.</title>
        <authorList>
            <person name="Claverias F."/>
            <person name="Gonzales-Siles L."/>
            <person name="Salva-Serra F."/>
            <person name="Inganaes E."/>
            <person name="Molin K."/>
            <person name="Cumsille A."/>
            <person name="Undabarrena A."/>
            <person name="Couve E."/>
            <person name="Moore E.R.B."/>
            <person name="Gomila M."/>
            <person name="Camara B."/>
        </authorList>
    </citation>
    <scope>NUCLEOTIDE SEQUENCE [LARGE SCALE GENOMIC DNA]</scope>
    <source>
        <strain evidence="1 2">CCUG 69366</strain>
    </source>
</reference>
<protein>
    <submittedName>
        <fullName evidence="1">Uncharacterized protein</fullName>
    </submittedName>
</protein>